<proteinExistence type="predicted"/>
<dbReference type="InterPro" id="IPR036768">
    <property type="entry name" value="PolIII_chi_sf"/>
</dbReference>
<dbReference type="SUPFAM" id="SSF102400">
    <property type="entry name" value="DNA polymerase III chi subunit"/>
    <property type="match status" value="1"/>
</dbReference>
<feature type="compositionally biased region" description="Basic and acidic residues" evidence="1">
    <location>
        <begin position="171"/>
        <end position="183"/>
    </location>
</feature>
<dbReference type="RefSeq" id="WP_072745885.1">
    <property type="nucleotide sequence ID" value="NZ_FOHL01000002.1"/>
</dbReference>
<dbReference type="GO" id="GO:0003677">
    <property type="term" value="F:DNA binding"/>
    <property type="evidence" value="ECO:0007669"/>
    <property type="project" value="InterPro"/>
</dbReference>
<dbReference type="InterPro" id="IPR007459">
    <property type="entry name" value="DNA_pol3_chi"/>
</dbReference>
<dbReference type="GO" id="GO:0032298">
    <property type="term" value="P:positive regulation of DNA-templated DNA replication initiation"/>
    <property type="evidence" value="ECO:0007669"/>
    <property type="project" value="TreeGrafter"/>
</dbReference>
<protein>
    <submittedName>
        <fullName evidence="2">DNA polymerase III, chi subunit</fullName>
    </submittedName>
</protein>
<dbReference type="Proteomes" id="UP000184066">
    <property type="component" value="Unassembled WGS sequence"/>
</dbReference>
<dbReference type="AlphaFoldDB" id="A0A1M7RYA2"/>
<dbReference type="Gene3D" id="3.40.50.10110">
    <property type="entry name" value="DNA polymerase III subunit chi"/>
    <property type="match status" value="1"/>
</dbReference>
<evidence type="ECO:0000313" key="3">
    <source>
        <dbReference type="Proteomes" id="UP000184066"/>
    </source>
</evidence>
<dbReference type="Pfam" id="PF04364">
    <property type="entry name" value="DNA_pol3_chi"/>
    <property type="match status" value="1"/>
</dbReference>
<feature type="compositionally biased region" description="Low complexity" evidence="1">
    <location>
        <begin position="151"/>
        <end position="170"/>
    </location>
</feature>
<evidence type="ECO:0000256" key="1">
    <source>
        <dbReference type="SAM" id="MobiDB-lite"/>
    </source>
</evidence>
<evidence type="ECO:0000313" key="2">
    <source>
        <dbReference type="EMBL" id="SHN51309.1"/>
    </source>
</evidence>
<accession>A0A1M7RYA2</accession>
<keyword evidence="3" id="KW-1185">Reference proteome</keyword>
<dbReference type="NCBIfam" id="NF004347">
    <property type="entry name" value="PRK05728.1-4"/>
    <property type="match status" value="1"/>
</dbReference>
<reference evidence="2 3" key="1">
    <citation type="submission" date="2016-12" db="EMBL/GenBank/DDBJ databases">
        <authorList>
            <person name="Song W.-J."/>
            <person name="Kurnit D.M."/>
        </authorList>
    </citation>
    <scope>NUCLEOTIDE SEQUENCE [LARGE SCALE GENOMIC DNA]</scope>
    <source>
        <strain evidence="2 3">CGMCC 1.10808</strain>
    </source>
</reference>
<sequence length="183" mass="19651">MAEVWFYHLTVRALEDAAPEILERCVARGWRATVRLGSEARAAALDDRLWTYDPESFLPHGGPGEGDPATQPVYLTAGDEIPNDPQLLMLADGAKASIDEMARHQRTAILFDGRDPEAVARARDAWRAATAAGLAAVYWAQTEDGRWTRRAASPAGGAAAASAAPKAQAQQDREADRGDANQG</sequence>
<dbReference type="PANTHER" id="PTHR38767">
    <property type="entry name" value="DNA POLYMERASE III SUBUNIT CHI"/>
    <property type="match status" value="1"/>
</dbReference>
<dbReference type="STRING" id="1189325.SAMN04488119_102202"/>
<dbReference type="PANTHER" id="PTHR38767:SF1">
    <property type="entry name" value="DNA POLYMERASE III SUBUNIT CHI"/>
    <property type="match status" value="1"/>
</dbReference>
<dbReference type="OrthoDB" id="9795973at2"/>
<feature type="region of interest" description="Disordered" evidence="1">
    <location>
        <begin position="149"/>
        <end position="183"/>
    </location>
</feature>
<dbReference type="GO" id="GO:0006260">
    <property type="term" value="P:DNA replication"/>
    <property type="evidence" value="ECO:0007669"/>
    <property type="project" value="InterPro"/>
</dbReference>
<gene>
    <name evidence="2" type="ORF">SAMN05216200_101316</name>
</gene>
<dbReference type="GO" id="GO:0003887">
    <property type="term" value="F:DNA-directed DNA polymerase activity"/>
    <property type="evidence" value="ECO:0007669"/>
    <property type="project" value="InterPro"/>
</dbReference>
<dbReference type="EMBL" id="FRDL01000001">
    <property type="protein sequence ID" value="SHN51309.1"/>
    <property type="molecule type" value="Genomic_DNA"/>
</dbReference>
<name>A0A1M7RYA2_9RHOB</name>
<organism evidence="2 3">
    <name type="scientific">Oceanicella actignis</name>
    <dbReference type="NCBI Taxonomy" id="1189325"/>
    <lineage>
        <taxon>Bacteria</taxon>
        <taxon>Pseudomonadati</taxon>
        <taxon>Pseudomonadota</taxon>
        <taxon>Alphaproteobacteria</taxon>
        <taxon>Rhodobacterales</taxon>
        <taxon>Paracoccaceae</taxon>
        <taxon>Oceanicella</taxon>
    </lineage>
</organism>